<proteinExistence type="predicted"/>
<dbReference type="RefSeq" id="WP_175399074.1">
    <property type="nucleotide sequence ID" value="NZ_JABMCB010000202.1"/>
</dbReference>
<protein>
    <submittedName>
        <fullName evidence="2">DUF4375 domain-containing protein</fullName>
    </submittedName>
</protein>
<comment type="caution">
    <text evidence="2">The sequence shown here is derived from an EMBL/GenBank/DDBJ whole genome shotgun (WGS) entry which is preliminary data.</text>
</comment>
<evidence type="ECO:0000259" key="1">
    <source>
        <dbReference type="Pfam" id="PF14300"/>
    </source>
</evidence>
<dbReference type="Proteomes" id="UP000526125">
    <property type="component" value="Unassembled WGS sequence"/>
</dbReference>
<reference evidence="2 3" key="1">
    <citation type="submission" date="2020-05" db="EMBL/GenBank/DDBJ databases">
        <title>Genome Sequencing of Type Strains.</title>
        <authorList>
            <person name="Lemaire J.F."/>
            <person name="Inderbitzin P."/>
            <person name="Gregorio O.A."/>
            <person name="Collins S.B."/>
            <person name="Wespe N."/>
            <person name="Knight-Connoni V."/>
        </authorList>
    </citation>
    <scope>NUCLEOTIDE SEQUENCE [LARGE SCALE GENOMIC DNA]</scope>
    <source>
        <strain evidence="2 3">LMG 21957</strain>
    </source>
</reference>
<keyword evidence="3" id="KW-1185">Reference proteome</keyword>
<dbReference type="AlphaFoldDB" id="A0A7Y6EZA4"/>
<name>A0A7Y6EZA4_9BACL</name>
<evidence type="ECO:0000313" key="2">
    <source>
        <dbReference type="EMBL" id="NUU79524.1"/>
    </source>
</evidence>
<accession>A0A7Y6EZA4</accession>
<feature type="domain" description="DNA mimic protein DMP19 C-terminal" evidence="1">
    <location>
        <begin position="30"/>
        <end position="139"/>
    </location>
</feature>
<dbReference type="Gene3D" id="1.20.1420.60">
    <property type="match status" value="1"/>
</dbReference>
<dbReference type="InterPro" id="IPR025402">
    <property type="entry name" value="DMP19_C"/>
</dbReference>
<dbReference type="Pfam" id="PF14300">
    <property type="entry name" value="DMP19"/>
    <property type="match status" value="1"/>
</dbReference>
<sequence length="148" mass="17456">MTEQDIHDVWYEYATTFVDKKNESELGWDGLTPHEQEITALWLFEVDVFNGGFIQFFCNWGEETYLYVLRALHTIGANQVRNILKEQYGCIEHLADDERLSALWDIPRFLTPEEEQGLDKLDQQFWNNDDQIARKAYAYYHGKLGIEA</sequence>
<evidence type="ECO:0000313" key="3">
    <source>
        <dbReference type="Proteomes" id="UP000526125"/>
    </source>
</evidence>
<organism evidence="2 3">
    <name type="scientific">Paenibacillus xylanilyticus</name>
    <dbReference type="NCBI Taxonomy" id="248903"/>
    <lineage>
        <taxon>Bacteria</taxon>
        <taxon>Bacillati</taxon>
        <taxon>Bacillota</taxon>
        <taxon>Bacilli</taxon>
        <taxon>Bacillales</taxon>
        <taxon>Paenibacillaceae</taxon>
        <taxon>Paenibacillus</taxon>
    </lineage>
</organism>
<gene>
    <name evidence="2" type="ORF">HP552_30430</name>
</gene>
<dbReference type="EMBL" id="JABMCB010000202">
    <property type="protein sequence ID" value="NUU79524.1"/>
    <property type="molecule type" value="Genomic_DNA"/>
</dbReference>